<dbReference type="EMBL" id="VFRP01000013">
    <property type="protein sequence ID" value="TPE49757.1"/>
    <property type="molecule type" value="Genomic_DNA"/>
</dbReference>
<dbReference type="Proteomes" id="UP000319255">
    <property type="component" value="Unassembled WGS sequence"/>
</dbReference>
<comment type="subcellular location">
    <subcellularLocation>
        <location evidence="1">Cytoplasm</location>
    </subcellularLocation>
</comment>
<dbReference type="AlphaFoldDB" id="A0A501WR61"/>
<accession>A0A501WR61</accession>
<dbReference type="InterPro" id="IPR005398">
    <property type="entry name" value="Tubby_N"/>
</dbReference>
<feature type="chain" id="PRO_5021208227" evidence="4">
    <location>
        <begin position="22"/>
        <end position="147"/>
    </location>
</feature>
<name>A0A501WR61_9RHOB</name>
<organism evidence="5 6">
    <name type="scientific">Amaricoccus solimangrovi</name>
    <dbReference type="NCBI Taxonomy" id="2589815"/>
    <lineage>
        <taxon>Bacteria</taxon>
        <taxon>Pseudomonadati</taxon>
        <taxon>Pseudomonadota</taxon>
        <taxon>Alphaproteobacteria</taxon>
        <taxon>Rhodobacterales</taxon>
        <taxon>Paracoccaceae</taxon>
        <taxon>Amaricoccus</taxon>
    </lineage>
</organism>
<dbReference type="GO" id="GO:0005737">
    <property type="term" value="C:cytoplasm"/>
    <property type="evidence" value="ECO:0007669"/>
    <property type="project" value="UniProtKB-SubCell"/>
</dbReference>
<dbReference type="PRINTS" id="PR01574">
    <property type="entry name" value="TUBBYPROTEIN"/>
</dbReference>
<feature type="region of interest" description="Disordered" evidence="3">
    <location>
        <begin position="34"/>
        <end position="118"/>
    </location>
</feature>
<evidence type="ECO:0000256" key="4">
    <source>
        <dbReference type="SAM" id="SignalP"/>
    </source>
</evidence>
<keyword evidence="4" id="KW-0732">Signal</keyword>
<feature type="compositionally biased region" description="Low complexity" evidence="3">
    <location>
        <begin position="93"/>
        <end position="114"/>
    </location>
</feature>
<keyword evidence="2" id="KW-0963">Cytoplasm</keyword>
<keyword evidence="6" id="KW-1185">Reference proteome</keyword>
<reference evidence="5 6" key="1">
    <citation type="submission" date="2019-06" db="EMBL/GenBank/DDBJ databases">
        <title>A novel bacterium of genus Amaricoccus, isolated from marine sediment.</title>
        <authorList>
            <person name="Huang H."/>
            <person name="Mo K."/>
            <person name="Hu Y."/>
        </authorList>
    </citation>
    <scope>NUCLEOTIDE SEQUENCE [LARGE SCALE GENOMIC DNA]</scope>
    <source>
        <strain evidence="5 6">HB172011</strain>
    </source>
</reference>
<gene>
    <name evidence="5" type="ORF">FJM51_14030</name>
</gene>
<evidence type="ECO:0000256" key="3">
    <source>
        <dbReference type="SAM" id="MobiDB-lite"/>
    </source>
</evidence>
<proteinExistence type="predicted"/>
<evidence type="ECO:0000256" key="1">
    <source>
        <dbReference type="ARBA" id="ARBA00004496"/>
    </source>
</evidence>
<protein>
    <submittedName>
        <fullName evidence="5">Uncharacterized protein</fullName>
    </submittedName>
</protein>
<evidence type="ECO:0000313" key="5">
    <source>
        <dbReference type="EMBL" id="TPE49757.1"/>
    </source>
</evidence>
<evidence type="ECO:0000313" key="6">
    <source>
        <dbReference type="Proteomes" id="UP000319255"/>
    </source>
</evidence>
<comment type="caution">
    <text evidence="5">The sequence shown here is derived from an EMBL/GenBank/DDBJ whole genome shotgun (WGS) entry which is preliminary data.</text>
</comment>
<evidence type="ECO:0000256" key="2">
    <source>
        <dbReference type="ARBA" id="ARBA00022490"/>
    </source>
</evidence>
<feature type="signal peptide" evidence="4">
    <location>
        <begin position="1"/>
        <end position="21"/>
    </location>
</feature>
<sequence>MKRFAVLLASTALLAAGAAHADCEEELSMLEGLSKSGSTAPLAPGTATPQTGASDMGAQGHALEHGDPDGVTKNGTQEPLGVSPDVATSAQDAQAQQEGGLTAAQQAGGADATQSDTRAGAIARAHEALAAGDEEACMKAVEEAKSM</sequence>
<dbReference type="RefSeq" id="WP_140454759.1">
    <property type="nucleotide sequence ID" value="NZ_VFRP01000013.1"/>
</dbReference>